<dbReference type="SUPFAM" id="SSF56645">
    <property type="entry name" value="Acyl-CoA dehydrogenase NM domain-like"/>
    <property type="match status" value="1"/>
</dbReference>
<dbReference type="InterPro" id="IPR036250">
    <property type="entry name" value="AcylCo_DH-like_C"/>
</dbReference>
<evidence type="ECO:0000259" key="2">
    <source>
        <dbReference type="Pfam" id="PF08028"/>
    </source>
</evidence>
<sequence length="380" mass="39663">MLTATGIAPEAVLPTARRDARLAEEQRRLTPDTADAVRAAGFARHFVPRRWGGHEGTFTDFLAATASVAGACASAAWCAALYAAHGRLASYLPEQGQQDLWGAGPDVRIAASVVPPQGEATPHPGGWHLSGRWAYASGVDHADWILLASWTDGPAGREHRIFAVPRDEVTVLDTWRPLGLRGTGSNTATADHLFVPAHRTFALGELLAPRPGAARCHAVPFPMVAALQFAAPLLGAAESAHTLWVAATAGRERADGRAAARTPAARHLVAESSAKLKAARLLLTDVAQRADGAVVTPEAVAECRRDAAMAAALCAQAVDRLFHAGGASALADGNPLQQKWRDVTAAAAHATLDFDTAAAAYADAAFPDTCPDTDKEANGS</sequence>
<accession>A0ABN0X1G4</accession>
<keyword evidence="4" id="KW-1185">Reference proteome</keyword>
<evidence type="ECO:0000313" key="3">
    <source>
        <dbReference type="EMBL" id="GAA0352727.1"/>
    </source>
</evidence>
<dbReference type="PIRSF" id="PIRSF016578">
    <property type="entry name" value="HsaA"/>
    <property type="match status" value="1"/>
</dbReference>
<dbReference type="InterPro" id="IPR037069">
    <property type="entry name" value="AcylCoA_DH/ox_N_sf"/>
</dbReference>
<dbReference type="Gene3D" id="1.20.140.10">
    <property type="entry name" value="Butyryl-CoA Dehydrogenase, subunit A, domain 3"/>
    <property type="match status" value="1"/>
</dbReference>
<dbReference type="EMBL" id="BAAABW010000016">
    <property type="protein sequence ID" value="GAA0352727.1"/>
    <property type="molecule type" value="Genomic_DNA"/>
</dbReference>
<reference evidence="3 4" key="1">
    <citation type="journal article" date="2019" name="Int. J. Syst. Evol. Microbiol.">
        <title>The Global Catalogue of Microorganisms (GCM) 10K type strain sequencing project: providing services to taxonomists for standard genome sequencing and annotation.</title>
        <authorList>
            <consortium name="The Broad Institute Genomics Platform"/>
            <consortium name="The Broad Institute Genome Sequencing Center for Infectious Disease"/>
            <person name="Wu L."/>
            <person name="Ma J."/>
        </authorList>
    </citation>
    <scope>NUCLEOTIDE SEQUENCE [LARGE SCALE GENOMIC DNA]</scope>
    <source>
        <strain evidence="3 4">JCM 4565</strain>
    </source>
</reference>
<feature type="domain" description="Acyl-CoA dehydrogenase C-terminal" evidence="2">
    <location>
        <begin position="228"/>
        <end position="353"/>
    </location>
</feature>
<dbReference type="InterPro" id="IPR013107">
    <property type="entry name" value="Acyl-CoA_DH_C"/>
</dbReference>
<dbReference type="SUPFAM" id="SSF47203">
    <property type="entry name" value="Acyl-CoA dehydrogenase C-terminal domain-like"/>
    <property type="match status" value="1"/>
</dbReference>
<dbReference type="InterPro" id="IPR009100">
    <property type="entry name" value="AcylCoA_DH/oxidase_NM_dom_sf"/>
</dbReference>
<dbReference type="Proteomes" id="UP001500063">
    <property type="component" value="Unassembled WGS sequence"/>
</dbReference>
<dbReference type="PANTHER" id="PTHR48083:SF19">
    <property type="entry name" value="FLAVIN-DEPENDENT MONOOXYGENASE, OXYGENASE SUBUNIT HSAA"/>
    <property type="match status" value="1"/>
</dbReference>
<dbReference type="Gene3D" id="2.40.110.10">
    <property type="entry name" value="Butyryl-CoA Dehydrogenase, subunit A, domain 2"/>
    <property type="match status" value="1"/>
</dbReference>
<dbReference type="Gene3D" id="1.10.540.10">
    <property type="entry name" value="Acyl-CoA dehydrogenase/oxidase, N-terminal domain"/>
    <property type="match status" value="1"/>
</dbReference>
<dbReference type="Pfam" id="PF08028">
    <property type="entry name" value="Acyl-CoA_dh_2"/>
    <property type="match status" value="1"/>
</dbReference>
<dbReference type="InterPro" id="IPR050741">
    <property type="entry name" value="Acyl-CoA_dehydrogenase"/>
</dbReference>
<evidence type="ECO:0000256" key="1">
    <source>
        <dbReference type="ARBA" id="ARBA00023002"/>
    </source>
</evidence>
<keyword evidence="1" id="KW-0560">Oxidoreductase</keyword>
<protein>
    <submittedName>
        <fullName evidence="3">Acyl-CoA dehydrogenase family protein</fullName>
    </submittedName>
</protein>
<organism evidence="3 4">
    <name type="scientific">Streptomyces blastmyceticus</name>
    <dbReference type="NCBI Taxonomy" id="68180"/>
    <lineage>
        <taxon>Bacteria</taxon>
        <taxon>Bacillati</taxon>
        <taxon>Actinomycetota</taxon>
        <taxon>Actinomycetes</taxon>
        <taxon>Kitasatosporales</taxon>
        <taxon>Streptomycetaceae</taxon>
        <taxon>Streptomyces</taxon>
    </lineage>
</organism>
<dbReference type="PANTHER" id="PTHR48083">
    <property type="entry name" value="MEDIUM-CHAIN SPECIFIC ACYL-COA DEHYDROGENASE, MITOCHONDRIAL-RELATED"/>
    <property type="match status" value="1"/>
</dbReference>
<name>A0ABN0X1G4_9ACTN</name>
<proteinExistence type="predicted"/>
<evidence type="ECO:0000313" key="4">
    <source>
        <dbReference type="Proteomes" id="UP001500063"/>
    </source>
</evidence>
<gene>
    <name evidence="3" type="ORF">GCM10010319_32280</name>
</gene>
<dbReference type="InterPro" id="IPR046373">
    <property type="entry name" value="Acyl-CoA_Oxase/DH_mid-dom_sf"/>
</dbReference>
<comment type="caution">
    <text evidence="3">The sequence shown here is derived from an EMBL/GenBank/DDBJ whole genome shotgun (WGS) entry which is preliminary data.</text>
</comment>
<dbReference type="RefSeq" id="WP_344118408.1">
    <property type="nucleotide sequence ID" value="NZ_BAAABW010000016.1"/>
</dbReference>